<dbReference type="InterPro" id="IPR029065">
    <property type="entry name" value="Enolase_C-like"/>
</dbReference>
<dbReference type="AlphaFoldDB" id="A0A5C5X8Y5"/>
<sequence length="360" mass="38879" precursor="true">MQLAYRVFDLPLKHVFRISRGATSVQPTFIVQLSHDDQHGYGEATTNRYYNATAAAMAAALESVRHLVESADPLQPDALLDRVSSALGGDNQFALAALDLALHDLHGKLKGEPLHRLWGWELADVPASNYTIGIDTIESMVAKLNQMPGWPVYKIKLGTPDDLAIVRELREHTSAAFRVDANCGWTVEQTIRYAPQMAELGVEFIEQPLPAADRDGAAEVRHGSALPIIADESCVVEDDVQHCIGRFDGINIKLTKCGGMAPARRMIDHAKSAGMKVMMGCMTESSVGISAIAQFLPALDYVDMDGAALIATDIADGAKVIQGRCQFPSGNGTGVSLHDGPLATDCRQIESTVDEIETQT</sequence>
<dbReference type="InterPro" id="IPR036849">
    <property type="entry name" value="Enolase-like_C_sf"/>
</dbReference>
<comment type="similarity">
    <text evidence="1 7">Belongs to the mandelate racemase/muconate lactonizing enzyme family.</text>
</comment>
<dbReference type="InterPro" id="IPR029017">
    <property type="entry name" value="Enolase-like_N"/>
</dbReference>
<dbReference type="SUPFAM" id="SSF51604">
    <property type="entry name" value="Enolase C-terminal domain-like"/>
    <property type="match status" value="1"/>
</dbReference>
<keyword evidence="3 6" id="KW-0460">Magnesium</keyword>
<dbReference type="InterPro" id="IPR013341">
    <property type="entry name" value="Mandelate_racemase_N_dom"/>
</dbReference>
<dbReference type="Gene3D" id="3.30.390.10">
    <property type="entry name" value="Enolase-like, N-terminal domain"/>
    <property type="match status" value="1"/>
</dbReference>
<feature type="binding site" evidence="6">
    <location>
        <position position="231"/>
    </location>
    <ligand>
        <name>Mg(2+)</name>
        <dbReference type="ChEBI" id="CHEBI:18420"/>
    </ligand>
</feature>
<comment type="caution">
    <text evidence="9">The sequence shown here is derived from an EMBL/GenBank/DDBJ whole genome shotgun (WGS) entry which is preliminary data.</text>
</comment>
<dbReference type="PANTHER" id="PTHR48080">
    <property type="entry name" value="D-GALACTONATE DEHYDRATASE-RELATED"/>
    <property type="match status" value="1"/>
</dbReference>
<dbReference type="EMBL" id="SJPK01000011">
    <property type="protein sequence ID" value="TWT59298.1"/>
    <property type="molecule type" value="Genomic_DNA"/>
</dbReference>
<evidence type="ECO:0000256" key="5">
    <source>
        <dbReference type="PIRSR" id="PIRSR634603-1"/>
    </source>
</evidence>
<organism evidence="9 10">
    <name type="scientific">Allorhodopirellula solitaria</name>
    <dbReference type="NCBI Taxonomy" id="2527987"/>
    <lineage>
        <taxon>Bacteria</taxon>
        <taxon>Pseudomonadati</taxon>
        <taxon>Planctomycetota</taxon>
        <taxon>Planctomycetia</taxon>
        <taxon>Pirellulales</taxon>
        <taxon>Pirellulaceae</taxon>
        <taxon>Allorhodopirellula</taxon>
    </lineage>
</organism>
<dbReference type="RefSeq" id="WP_146392878.1">
    <property type="nucleotide sequence ID" value="NZ_SJPK01000011.1"/>
</dbReference>
<comment type="cofactor">
    <cofactor evidence="6 7">
        <name>Mg(2+)</name>
        <dbReference type="ChEBI" id="CHEBI:18420"/>
    </cofactor>
    <text evidence="6 7">Binds 1 Mg(2+) ion per subunit.</text>
</comment>
<dbReference type="OrthoDB" id="9775391at2"/>
<feature type="binding site" evidence="6">
    <location>
        <position position="206"/>
    </location>
    <ligand>
        <name>Mg(2+)</name>
        <dbReference type="ChEBI" id="CHEBI:18420"/>
    </ligand>
</feature>
<dbReference type="InterPro" id="IPR034593">
    <property type="entry name" value="DgoD-like"/>
</dbReference>
<evidence type="ECO:0000259" key="8">
    <source>
        <dbReference type="SMART" id="SM00922"/>
    </source>
</evidence>
<keyword evidence="4 7" id="KW-0413">Isomerase</keyword>
<evidence type="ECO:0000256" key="7">
    <source>
        <dbReference type="RuleBase" id="RU366006"/>
    </source>
</evidence>
<feature type="active site" description="Proton acceptor; specific for (R)-substrate epimerization" evidence="5">
    <location>
        <position position="156"/>
    </location>
</feature>
<evidence type="ECO:0000256" key="1">
    <source>
        <dbReference type="ARBA" id="ARBA00008031"/>
    </source>
</evidence>
<evidence type="ECO:0000256" key="4">
    <source>
        <dbReference type="ARBA" id="ARBA00023235"/>
    </source>
</evidence>
<protein>
    <recommendedName>
        <fullName evidence="7">Dipeptide epimerase</fullName>
        <ecNumber evidence="7">5.1.1.-</ecNumber>
    </recommendedName>
</protein>
<evidence type="ECO:0000313" key="9">
    <source>
        <dbReference type="EMBL" id="TWT59298.1"/>
    </source>
</evidence>
<dbReference type="SFLD" id="SFLDF00009">
    <property type="entry name" value="o-succinylbenzoate_synthase"/>
    <property type="match status" value="1"/>
</dbReference>
<dbReference type="SFLD" id="SFLDG00180">
    <property type="entry name" value="muconate_cycloisomerase"/>
    <property type="match status" value="1"/>
</dbReference>
<reference evidence="9 10" key="1">
    <citation type="submission" date="2019-02" db="EMBL/GenBank/DDBJ databases">
        <title>Deep-cultivation of Planctomycetes and their phenomic and genomic characterization uncovers novel biology.</title>
        <authorList>
            <person name="Wiegand S."/>
            <person name="Jogler M."/>
            <person name="Boedeker C."/>
            <person name="Pinto D."/>
            <person name="Vollmers J."/>
            <person name="Rivas-Marin E."/>
            <person name="Kohn T."/>
            <person name="Peeters S.H."/>
            <person name="Heuer A."/>
            <person name="Rast P."/>
            <person name="Oberbeckmann S."/>
            <person name="Bunk B."/>
            <person name="Jeske O."/>
            <person name="Meyerdierks A."/>
            <person name="Storesund J.E."/>
            <person name="Kallscheuer N."/>
            <person name="Luecker S."/>
            <person name="Lage O.M."/>
            <person name="Pohl T."/>
            <person name="Merkel B.J."/>
            <person name="Hornburger P."/>
            <person name="Mueller R.-W."/>
            <person name="Bruemmer F."/>
            <person name="Labrenz M."/>
            <person name="Spormann A.M."/>
            <person name="Op Den Camp H."/>
            <person name="Overmann J."/>
            <person name="Amann R."/>
            <person name="Jetten M.S.M."/>
            <person name="Mascher T."/>
            <person name="Medema M.H."/>
            <person name="Devos D.P."/>
            <person name="Kaster A.-K."/>
            <person name="Ovreas L."/>
            <person name="Rohde M."/>
            <person name="Galperin M.Y."/>
            <person name="Jogler C."/>
        </authorList>
    </citation>
    <scope>NUCLEOTIDE SEQUENCE [LARGE SCALE GENOMIC DNA]</scope>
    <source>
        <strain evidence="9 10">CA85</strain>
    </source>
</reference>
<dbReference type="EC" id="5.1.1.-" evidence="7"/>
<evidence type="ECO:0000256" key="3">
    <source>
        <dbReference type="ARBA" id="ARBA00022842"/>
    </source>
</evidence>
<dbReference type="CDD" id="cd03319">
    <property type="entry name" value="L-Ala-DL-Glu_epimerase"/>
    <property type="match status" value="1"/>
</dbReference>
<dbReference type="SMART" id="SM00922">
    <property type="entry name" value="MR_MLE"/>
    <property type="match status" value="1"/>
</dbReference>
<dbReference type="GO" id="GO:0046872">
    <property type="term" value="F:metal ion binding"/>
    <property type="evidence" value="ECO:0007669"/>
    <property type="project" value="UniProtKB-KW"/>
</dbReference>
<evidence type="ECO:0000313" key="10">
    <source>
        <dbReference type="Proteomes" id="UP000318053"/>
    </source>
</evidence>
<keyword evidence="2 6" id="KW-0479">Metal-binding</keyword>
<dbReference type="PANTHER" id="PTHR48080:SF3">
    <property type="entry name" value="ENOLASE SUPERFAMILY MEMBER DDB_G0284701"/>
    <property type="match status" value="1"/>
</dbReference>
<keyword evidence="10" id="KW-1185">Reference proteome</keyword>
<proteinExistence type="inferred from homology"/>
<dbReference type="SUPFAM" id="SSF54826">
    <property type="entry name" value="Enolase N-terminal domain-like"/>
    <property type="match status" value="1"/>
</dbReference>
<evidence type="ECO:0000256" key="2">
    <source>
        <dbReference type="ARBA" id="ARBA00022723"/>
    </source>
</evidence>
<dbReference type="Gene3D" id="3.20.20.120">
    <property type="entry name" value="Enolase-like C-terminal domain"/>
    <property type="match status" value="1"/>
</dbReference>
<dbReference type="Pfam" id="PF02746">
    <property type="entry name" value="MR_MLE_N"/>
    <property type="match status" value="1"/>
</dbReference>
<evidence type="ECO:0000256" key="6">
    <source>
        <dbReference type="PIRSR" id="PIRSR634603-3"/>
    </source>
</evidence>
<feature type="binding site" evidence="6">
    <location>
        <position position="180"/>
    </location>
    <ligand>
        <name>Mg(2+)</name>
        <dbReference type="ChEBI" id="CHEBI:18420"/>
    </ligand>
</feature>
<dbReference type="InterPro" id="IPR013342">
    <property type="entry name" value="Mandelate_racemase_C"/>
</dbReference>
<accession>A0A5C5X8Y5</accession>
<dbReference type="Pfam" id="PF13378">
    <property type="entry name" value="MR_MLE_C"/>
    <property type="match status" value="1"/>
</dbReference>
<dbReference type="SFLD" id="SFLDS00001">
    <property type="entry name" value="Enolase"/>
    <property type="match status" value="1"/>
</dbReference>
<feature type="active site" description="Proton acceptor; specific for (S)-substrate epimerization" evidence="5">
    <location>
        <position position="253"/>
    </location>
</feature>
<dbReference type="Proteomes" id="UP000318053">
    <property type="component" value="Unassembled WGS sequence"/>
</dbReference>
<feature type="domain" description="Mandelate racemase/muconate lactonizing enzyme C-terminal" evidence="8">
    <location>
        <begin position="137"/>
        <end position="227"/>
    </location>
</feature>
<name>A0A5C5X8Y5_9BACT</name>
<gene>
    <name evidence="9" type="primary">ykfB</name>
    <name evidence="9" type="ORF">CA85_39940</name>
</gene>
<dbReference type="InterPro" id="IPR034603">
    <property type="entry name" value="Dipeptide_epimerase"/>
</dbReference>
<dbReference type="GO" id="GO:0016855">
    <property type="term" value="F:racemase and epimerase activity, acting on amino acids and derivatives"/>
    <property type="evidence" value="ECO:0007669"/>
    <property type="project" value="UniProtKB-UniRule"/>
</dbReference>